<organism evidence="1 2">
    <name type="scientific">Acinetobacter rudis CIP 110305</name>
    <dbReference type="NCBI Taxonomy" id="421052"/>
    <lineage>
        <taxon>Bacteria</taxon>
        <taxon>Pseudomonadati</taxon>
        <taxon>Pseudomonadota</taxon>
        <taxon>Gammaproteobacteria</taxon>
        <taxon>Moraxellales</taxon>
        <taxon>Moraxellaceae</taxon>
        <taxon>Acinetobacter</taxon>
    </lineage>
</organism>
<gene>
    <name evidence="1" type="ORF">F945_03230</name>
</gene>
<dbReference type="STRING" id="632955.GCA_000829675_03390"/>
<dbReference type="EMBL" id="ATGI01000038">
    <property type="protein sequence ID" value="EPF70213.1"/>
    <property type="molecule type" value="Genomic_DNA"/>
</dbReference>
<proteinExistence type="predicted"/>
<protein>
    <submittedName>
        <fullName evidence="1">Uncharacterized protein</fullName>
    </submittedName>
</protein>
<evidence type="ECO:0000313" key="2">
    <source>
        <dbReference type="Proteomes" id="UP000014568"/>
    </source>
</evidence>
<dbReference type="HOGENOM" id="CLU_3401746_0_0_6"/>
<accession>S3MUJ1</accession>
<reference evidence="1 2" key="1">
    <citation type="submission" date="2013-06" db="EMBL/GenBank/DDBJ databases">
        <title>The Genome Sequence of Acinetobacter rudis CIP 110305.</title>
        <authorList>
            <consortium name="The Broad Institute Genome Sequencing Platform"/>
            <consortium name="The Broad Institute Genome Sequencing Center for Infectious Disease"/>
            <person name="Cerqueira G."/>
            <person name="Feldgarden M."/>
            <person name="Courvalin P."/>
            <person name="Perichon B."/>
            <person name="Grillot-Courvalin C."/>
            <person name="Clermont D."/>
            <person name="Rocha E."/>
            <person name="Yoon E.-J."/>
            <person name="Nemec A."/>
            <person name="Young S.K."/>
            <person name="Zeng Q."/>
            <person name="Gargeya S."/>
            <person name="Fitzgerald M."/>
            <person name="Abouelleil A."/>
            <person name="Alvarado L."/>
            <person name="Berlin A.M."/>
            <person name="Chapman S.B."/>
            <person name="Dewar J."/>
            <person name="Goldberg J."/>
            <person name="Griggs A."/>
            <person name="Gujja S."/>
            <person name="Hansen M."/>
            <person name="Howarth C."/>
            <person name="Imamovic A."/>
            <person name="Larimer J."/>
            <person name="McCowan C."/>
            <person name="Murphy C."/>
            <person name="Pearson M."/>
            <person name="Priest M."/>
            <person name="Roberts A."/>
            <person name="Saif S."/>
            <person name="Shea T."/>
            <person name="Sykes S."/>
            <person name="Wortman J."/>
            <person name="Nusbaum C."/>
            <person name="Birren B."/>
        </authorList>
    </citation>
    <scope>NUCLEOTIDE SEQUENCE [LARGE SCALE GENOMIC DNA]</scope>
    <source>
        <strain evidence="1 2">CIP 110305</strain>
    </source>
</reference>
<evidence type="ECO:0000313" key="1">
    <source>
        <dbReference type="EMBL" id="EPF70213.1"/>
    </source>
</evidence>
<sequence>MAEYFEGFFHCKYMIYKVNFAKNLIDIKQR</sequence>
<keyword evidence="2" id="KW-1185">Reference proteome</keyword>
<comment type="caution">
    <text evidence="1">The sequence shown here is derived from an EMBL/GenBank/DDBJ whole genome shotgun (WGS) entry which is preliminary data.</text>
</comment>
<name>S3MUJ1_9GAMM</name>
<dbReference type="Proteomes" id="UP000014568">
    <property type="component" value="Unassembled WGS sequence"/>
</dbReference>
<dbReference type="AlphaFoldDB" id="S3MUJ1"/>